<dbReference type="GO" id="GO:0006139">
    <property type="term" value="P:nucleobase-containing compound metabolic process"/>
    <property type="evidence" value="ECO:0007669"/>
    <property type="project" value="UniProtKB-ARBA"/>
</dbReference>
<feature type="region of interest" description="Disordered" evidence="1">
    <location>
        <begin position="214"/>
        <end position="241"/>
    </location>
</feature>
<comment type="caution">
    <text evidence="2">The sequence shown here is derived from an EMBL/GenBank/DDBJ whole genome shotgun (WGS) entry which is preliminary data.</text>
</comment>
<keyword evidence="3" id="KW-1185">Reference proteome</keyword>
<name>A0A9N9PTS3_9HELO</name>
<dbReference type="OrthoDB" id="9972196at2759"/>
<evidence type="ECO:0000313" key="2">
    <source>
        <dbReference type="EMBL" id="CAG8955505.1"/>
    </source>
</evidence>
<dbReference type="SUPFAM" id="SSF53927">
    <property type="entry name" value="Cytidine deaminase-like"/>
    <property type="match status" value="1"/>
</dbReference>
<evidence type="ECO:0000256" key="1">
    <source>
        <dbReference type="SAM" id="MobiDB-lite"/>
    </source>
</evidence>
<sequence>MSRNDTYLSLCLAQAELSPLHYRHGAIIVRGGKVIGQGFNSHRPGFDGGSLKTGVLPSSALALNSPAIAELKQRLKSKPKPMSKLDPDSHLQSTTFTPFETVGNGCSANGALSLHSEMMAIQSALSLSSAAQAAQTSARGAKYFEKPCFSLLPGDSKERKLRASALRAYVESVIAESAEGGKSCGGNRVLNRVHVNQVSKSMYNVSNDKEKDSGFYLKEKKEKEKEKEKENGDSHSYHETYHSQCKGKLDLSLSNDFGINKTSSSPGPSSKTSSRENFTSKQKYQNKNHKKHTQQTPLETEPVLITKRPTLSSKPSIASRIKDSRLKGSDLYVARLGQCTAQPLKPAKPSIPPRSPSPPSPPPPEKRSPTSLHDELSPHLHTSISPSPTPNPTPSSKPEIRASQKRSPTSLHDELSPHLHTSISPSPTPNPTPSSKPEIRASRPCYRCVTAMHAVGIKRVFWTNAEGSWEGAKVRDLVDALEGGGGVESGGGVDSVNRGFFVTKHEVLALKRGMEGGR</sequence>
<dbReference type="InterPro" id="IPR016193">
    <property type="entry name" value="Cytidine_deaminase-like"/>
</dbReference>
<feature type="compositionally biased region" description="Pro residues" evidence="1">
    <location>
        <begin position="349"/>
        <end position="363"/>
    </location>
</feature>
<dbReference type="GO" id="GO:0003824">
    <property type="term" value="F:catalytic activity"/>
    <property type="evidence" value="ECO:0007669"/>
    <property type="project" value="InterPro"/>
</dbReference>
<organism evidence="2 3">
    <name type="scientific">Hymenoscyphus fraxineus</name>
    <dbReference type="NCBI Taxonomy" id="746836"/>
    <lineage>
        <taxon>Eukaryota</taxon>
        <taxon>Fungi</taxon>
        <taxon>Dikarya</taxon>
        <taxon>Ascomycota</taxon>
        <taxon>Pezizomycotina</taxon>
        <taxon>Leotiomycetes</taxon>
        <taxon>Helotiales</taxon>
        <taxon>Helotiaceae</taxon>
        <taxon>Hymenoscyphus</taxon>
    </lineage>
</organism>
<feature type="region of interest" description="Disordered" evidence="1">
    <location>
        <begin position="257"/>
        <end position="439"/>
    </location>
</feature>
<reference evidence="2" key="1">
    <citation type="submission" date="2021-07" db="EMBL/GenBank/DDBJ databases">
        <authorList>
            <person name="Durling M."/>
        </authorList>
    </citation>
    <scope>NUCLEOTIDE SEQUENCE</scope>
</reference>
<gene>
    <name evidence="2" type="ORF">HYFRA_00010372</name>
</gene>
<proteinExistence type="predicted"/>
<evidence type="ECO:0000313" key="3">
    <source>
        <dbReference type="Proteomes" id="UP000696280"/>
    </source>
</evidence>
<feature type="compositionally biased region" description="Basic and acidic residues" evidence="1">
    <location>
        <begin position="364"/>
        <end position="378"/>
    </location>
</feature>
<evidence type="ECO:0008006" key="4">
    <source>
        <dbReference type="Google" id="ProtNLM"/>
    </source>
</evidence>
<protein>
    <recommendedName>
        <fullName evidence="4">CMP/dCMP-type deaminase domain-containing protein</fullName>
    </recommendedName>
</protein>
<accession>A0A9N9PTS3</accession>
<dbReference type="AlphaFoldDB" id="A0A9N9PTS3"/>
<dbReference type="Gene3D" id="3.40.140.10">
    <property type="entry name" value="Cytidine Deaminase, domain 2"/>
    <property type="match status" value="1"/>
</dbReference>
<dbReference type="Proteomes" id="UP000696280">
    <property type="component" value="Unassembled WGS sequence"/>
</dbReference>
<dbReference type="EMBL" id="CAJVRL010000063">
    <property type="protein sequence ID" value="CAG8955505.1"/>
    <property type="molecule type" value="Genomic_DNA"/>
</dbReference>
<feature type="compositionally biased region" description="Basic residues" evidence="1">
    <location>
        <begin position="284"/>
        <end position="293"/>
    </location>
</feature>
<feature type="compositionally biased region" description="Low complexity" evidence="1">
    <location>
        <begin position="261"/>
        <end position="272"/>
    </location>
</feature>